<dbReference type="PROSITE" id="PS51257">
    <property type="entry name" value="PROKAR_LIPOPROTEIN"/>
    <property type="match status" value="1"/>
</dbReference>
<keyword evidence="4" id="KW-1185">Reference proteome</keyword>
<evidence type="ECO:0000313" key="3">
    <source>
        <dbReference type="EMBL" id="MBW7458944.1"/>
    </source>
</evidence>
<evidence type="ECO:0000256" key="2">
    <source>
        <dbReference type="SAM" id="SignalP"/>
    </source>
</evidence>
<proteinExistence type="predicted"/>
<feature type="region of interest" description="Disordered" evidence="1">
    <location>
        <begin position="24"/>
        <end position="45"/>
    </location>
</feature>
<organism evidence="3 4">
    <name type="scientific">Paenibacillus sepulcri</name>
    <dbReference type="NCBI Taxonomy" id="359917"/>
    <lineage>
        <taxon>Bacteria</taxon>
        <taxon>Bacillati</taxon>
        <taxon>Bacillota</taxon>
        <taxon>Bacilli</taxon>
        <taxon>Bacillales</taxon>
        <taxon>Paenibacillaceae</taxon>
        <taxon>Paenibacillus</taxon>
    </lineage>
</organism>
<feature type="chain" id="PRO_5047527625" evidence="2">
    <location>
        <begin position="20"/>
        <end position="85"/>
    </location>
</feature>
<dbReference type="EMBL" id="JAHZIK010001414">
    <property type="protein sequence ID" value="MBW7458944.1"/>
    <property type="molecule type" value="Genomic_DNA"/>
</dbReference>
<gene>
    <name evidence="3" type="ORF">K0U00_33340</name>
</gene>
<evidence type="ECO:0000256" key="1">
    <source>
        <dbReference type="SAM" id="MobiDB-lite"/>
    </source>
</evidence>
<dbReference type="Proteomes" id="UP001519887">
    <property type="component" value="Unassembled WGS sequence"/>
</dbReference>
<reference evidence="3 4" key="1">
    <citation type="submission" date="2021-07" db="EMBL/GenBank/DDBJ databases">
        <title>Paenibacillus radiodurans sp. nov., isolated from the southeastern edge of Tengger Desert.</title>
        <authorList>
            <person name="Zhang G."/>
        </authorList>
    </citation>
    <scope>NUCLEOTIDE SEQUENCE [LARGE SCALE GENOMIC DNA]</scope>
    <source>
        <strain evidence="3 4">CCM 7311</strain>
    </source>
</reference>
<accession>A0ABS7CDE9</accession>
<feature type="signal peptide" evidence="2">
    <location>
        <begin position="1"/>
        <end position="19"/>
    </location>
</feature>
<keyword evidence="2" id="KW-0732">Signal</keyword>
<feature type="non-terminal residue" evidence="3">
    <location>
        <position position="85"/>
    </location>
</feature>
<name>A0ABS7CDE9_9BACL</name>
<sequence length="85" mass="9095">MNKMLIPLLGMLVICLLTACGSQQNPQAGAGPKSGMESAGPRPAAAVKVEVSQEELANYAPGMKKIYERGKLRVAMVSTDREPFF</sequence>
<comment type="caution">
    <text evidence="3">The sequence shown here is derived from an EMBL/GenBank/DDBJ whole genome shotgun (WGS) entry which is preliminary data.</text>
</comment>
<protein>
    <submittedName>
        <fullName evidence="3">Uncharacterized protein</fullName>
    </submittedName>
</protein>
<evidence type="ECO:0000313" key="4">
    <source>
        <dbReference type="Proteomes" id="UP001519887"/>
    </source>
</evidence>